<comment type="similarity">
    <text evidence="2">Belongs to the glycosyl hydrolases 36 family.</text>
</comment>
<comment type="catalytic activity">
    <reaction evidence="4">
        <text>alpha-D-galactosyl-(1-&gt;3)-1D-myo-inositol + sucrose = raffinose + myo-inositol</text>
        <dbReference type="Rhea" id="RHEA:20161"/>
        <dbReference type="ChEBI" id="CHEBI:16634"/>
        <dbReference type="ChEBI" id="CHEBI:17268"/>
        <dbReference type="ChEBI" id="CHEBI:17505"/>
        <dbReference type="ChEBI" id="CHEBI:17992"/>
        <dbReference type="EC" id="2.4.1.82"/>
    </reaction>
</comment>
<gene>
    <name evidence="7" type="ORF">K489DRAFT_25321</name>
</gene>
<keyword evidence="3" id="KW-0119">Carbohydrate metabolism</keyword>
<feature type="compositionally biased region" description="Basic residues" evidence="5">
    <location>
        <begin position="1"/>
        <end position="10"/>
    </location>
</feature>
<dbReference type="InterPro" id="IPR017853">
    <property type="entry name" value="GH"/>
</dbReference>
<dbReference type="PANTHER" id="PTHR31268">
    <property type="match status" value="1"/>
</dbReference>
<accession>A0A6J3MII0</accession>
<keyword evidence="7" id="KW-0378">Hydrolase</keyword>
<organism evidence="7">
    <name type="scientific">Dissoconium aciculare CBS 342.82</name>
    <dbReference type="NCBI Taxonomy" id="1314786"/>
    <lineage>
        <taxon>Eukaryota</taxon>
        <taxon>Fungi</taxon>
        <taxon>Dikarya</taxon>
        <taxon>Ascomycota</taxon>
        <taxon>Pezizomycotina</taxon>
        <taxon>Dothideomycetes</taxon>
        <taxon>Dothideomycetidae</taxon>
        <taxon>Mycosphaerellales</taxon>
        <taxon>Dissoconiaceae</taxon>
        <taxon>Dissoconium</taxon>
    </lineage>
</organism>
<dbReference type="Proteomes" id="UP000504637">
    <property type="component" value="Unplaced"/>
</dbReference>
<evidence type="ECO:0000313" key="7">
    <source>
        <dbReference type="RefSeq" id="XP_033464761.1"/>
    </source>
</evidence>
<evidence type="ECO:0000256" key="4">
    <source>
        <dbReference type="ARBA" id="ARBA00049426"/>
    </source>
</evidence>
<dbReference type="PANTHER" id="PTHR31268:SF32">
    <property type="entry name" value="GALACTINOL--SUCROSE GALACTOSYLTRANSFERASE 2-RELATED"/>
    <property type="match status" value="1"/>
</dbReference>
<dbReference type="AlphaFoldDB" id="A0A6J3MII0"/>
<evidence type="ECO:0000256" key="1">
    <source>
        <dbReference type="ARBA" id="ARBA00001255"/>
    </source>
</evidence>
<evidence type="ECO:0000256" key="3">
    <source>
        <dbReference type="ARBA" id="ARBA00023277"/>
    </source>
</evidence>
<evidence type="ECO:0000256" key="5">
    <source>
        <dbReference type="SAM" id="MobiDB-lite"/>
    </source>
</evidence>
<keyword evidence="6" id="KW-1185">Reference proteome</keyword>
<protein>
    <submittedName>
        <fullName evidence="7">Glycoside hydrolase family 36 protein</fullName>
    </submittedName>
</protein>
<dbReference type="GO" id="GO:0004557">
    <property type="term" value="F:alpha-galactosidase activity"/>
    <property type="evidence" value="ECO:0007669"/>
    <property type="project" value="UniProtKB-EC"/>
</dbReference>
<reference evidence="7" key="1">
    <citation type="submission" date="2020-01" db="EMBL/GenBank/DDBJ databases">
        <authorList>
            <consortium name="DOE Joint Genome Institute"/>
            <person name="Haridas S."/>
            <person name="Albert R."/>
            <person name="Binder M."/>
            <person name="Bloem J."/>
            <person name="Labutti K."/>
            <person name="Salamov A."/>
            <person name="Andreopoulos B."/>
            <person name="Baker S.E."/>
            <person name="Barry K."/>
            <person name="Bills G."/>
            <person name="Bluhm B.H."/>
            <person name="Cannon C."/>
            <person name="Castanera R."/>
            <person name="Culley D.E."/>
            <person name="Daum C."/>
            <person name="Ezra D."/>
            <person name="Gonzalez J.B."/>
            <person name="Henrissat B."/>
            <person name="Kuo A."/>
            <person name="Liang C."/>
            <person name="Lipzen A."/>
            <person name="Lutzoni F."/>
            <person name="Magnuson J."/>
            <person name="Mondo S."/>
            <person name="Nolan M."/>
            <person name="Ohm R."/>
            <person name="Pangilinan J."/>
            <person name="Park H.-J."/>
            <person name="Ramirez L."/>
            <person name="Alfaro M."/>
            <person name="Sun H."/>
            <person name="Tritt A."/>
            <person name="Yoshinaga Y."/>
            <person name="Zwiers L.-H."/>
            <person name="Turgeon B.G."/>
            <person name="Goodwin S.B."/>
            <person name="Spatafora J.W."/>
            <person name="Crous P.W."/>
            <person name="Grigoriev I.V."/>
        </authorList>
    </citation>
    <scope>NUCLEOTIDE SEQUENCE</scope>
    <source>
        <strain evidence="7">CBS 342.82</strain>
    </source>
</reference>
<comment type="catalytic activity">
    <reaction evidence="1">
        <text>Hydrolysis of terminal, non-reducing alpha-D-galactose residues in alpha-D-galactosides, including galactose oligosaccharides, galactomannans and galactolipids.</text>
        <dbReference type="EC" id="3.2.1.22"/>
    </reaction>
</comment>
<dbReference type="InterPro" id="IPR013785">
    <property type="entry name" value="Aldolase_TIM"/>
</dbReference>
<dbReference type="SUPFAM" id="SSF51445">
    <property type="entry name" value="(Trans)glycosidases"/>
    <property type="match status" value="1"/>
</dbReference>
<evidence type="ECO:0000256" key="2">
    <source>
        <dbReference type="ARBA" id="ARBA00007240"/>
    </source>
</evidence>
<feature type="region of interest" description="Disordered" evidence="5">
    <location>
        <begin position="1"/>
        <end position="26"/>
    </location>
</feature>
<dbReference type="GeneID" id="54357776"/>
<dbReference type="Pfam" id="PF05691">
    <property type="entry name" value="Raffinose_syn"/>
    <property type="match status" value="1"/>
</dbReference>
<proteinExistence type="inferred from homology"/>
<reference evidence="7" key="3">
    <citation type="submission" date="2025-08" db="UniProtKB">
        <authorList>
            <consortium name="RefSeq"/>
        </authorList>
    </citation>
    <scope>IDENTIFICATION</scope>
    <source>
        <strain evidence="7">CBS 342.82</strain>
    </source>
</reference>
<dbReference type="GO" id="GO:0047274">
    <property type="term" value="F:galactinol-sucrose galactosyltransferase activity"/>
    <property type="evidence" value="ECO:0007669"/>
    <property type="project" value="UniProtKB-EC"/>
</dbReference>
<dbReference type="OrthoDB" id="4664297at2759"/>
<dbReference type="Gene3D" id="3.20.20.70">
    <property type="entry name" value="Aldolase class I"/>
    <property type="match status" value="1"/>
</dbReference>
<evidence type="ECO:0000313" key="6">
    <source>
        <dbReference type="Proteomes" id="UP000504637"/>
    </source>
</evidence>
<name>A0A6J3MII0_9PEZI</name>
<sequence length="927" mass="103230">MTILPSRKKGITFGDCDPNTGQRVYPPEEDCQGADILPDQVPPEREPAFEPGTETDHVISDDMSFHITSWPPLDQFTTVPRGDDKVKFTVLVETNAASPKNIEKPQVCLWHNQNGDDDWGELALQETDPPQVLLLNRPADEEILRHWYTAAITGSPKHGQALKFTIKFRVTGGDWKWVKQITGIDDGELYYQSTDFEKHSTYDLKHWFEGLSSDITYQSETAEFADTFLYSLNCPVQAADQQDSGWQQHQLGLPAGSQKWFGLVRLWSPWLAPRQGGEKLKLDKDAILLSFLRSDGLHVACLAISGVDDIVTTLINDNDGHVIVKSRNDRPEKGVAKVLVAVAEEFETANASVMRHARKVVKTYAPTSADEETARLLEENVKPEWIEEWYDGLTYCTWNGLGQNLTDQKIYKALDSLKKEGITITNLIIDDNWQWITEGETQHQRAWSSFEANKEGFPDGLKGTTTEIRKRHPNVGHIAVWHALFGYWGGIDPKGEIAAKYKTIEVEKEAGAAGGTFTVVAAEDAKQMYSDFYAFLSKSGVDSVKTDAQFFVDLLLHAPDRKALTTAYQDAWTVAHLRHFSSRAISCMSQSPQILFYSQLPTNKPRLLVRNSDDFFPDIDASHPWHIFCNAHNSLLAQHLNVIPDWDMFQTIGAWSGFHAAARAVSGGPIYFTDEPGKHNFPLLDQMTARTARGKTVILRPHALGKAMNPYNPYASHSMLKIGTTVHFARLTTGILGVFNVSKDALDEFVPLDAFPGTSSGGEYIIGSFQHPDEFSAPMDGVDTEFPAVGLRLADKGWDILTAYPLHRFSFGASELVGLAALGLRGKMTGVAAVTGFSAYVEANGSLRVWVAIKALGVLGIYLEDLEARNVEDETLVLILGNPIPWECVSARGRVMEVDVERAWRESGEDPGWSNEVTLEVFFNPKR</sequence>
<reference evidence="7" key="2">
    <citation type="submission" date="2020-04" db="EMBL/GenBank/DDBJ databases">
        <authorList>
            <consortium name="NCBI Genome Project"/>
        </authorList>
    </citation>
    <scope>NUCLEOTIDE SEQUENCE</scope>
    <source>
        <strain evidence="7">CBS 342.82</strain>
    </source>
</reference>
<dbReference type="RefSeq" id="XP_033464761.1">
    <property type="nucleotide sequence ID" value="XM_033599977.1"/>
</dbReference>
<dbReference type="InterPro" id="IPR008811">
    <property type="entry name" value="Glycosyl_hydrolases_36"/>
</dbReference>